<reference evidence="9" key="2">
    <citation type="submission" date="2021-04" db="EMBL/GenBank/DDBJ databases">
        <authorList>
            <person name="Podell S."/>
        </authorList>
    </citation>
    <scope>NUCLEOTIDE SEQUENCE</scope>
    <source>
        <strain evidence="9">Hildebrandi</strain>
    </source>
</reference>
<evidence type="ECO:0000256" key="3">
    <source>
        <dbReference type="ARBA" id="ARBA00022801"/>
    </source>
</evidence>
<name>A0A9K3M2H6_9STRA</name>
<dbReference type="AlphaFoldDB" id="A0A9K3M2H6"/>
<evidence type="ECO:0000256" key="7">
    <source>
        <dbReference type="SAM" id="MobiDB-lite"/>
    </source>
</evidence>
<evidence type="ECO:0000256" key="5">
    <source>
        <dbReference type="ARBA" id="ARBA00047761"/>
    </source>
</evidence>
<gene>
    <name evidence="9" type="ORF">IV203_018943</name>
</gene>
<dbReference type="InterPro" id="IPR039189">
    <property type="entry name" value="Fcp1"/>
</dbReference>
<evidence type="ECO:0000256" key="1">
    <source>
        <dbReference type="ARBA" id="ARBA00004123"/>
    </source>
</evidence>
<comment type="caution">
    <text evidence="9">The sequence shown here is derived from an EMBL/GenBank/DDBJ whole genome shotgun (WGS) entry which is preliminary data.</text>
</comment>
<dbReference type="PANTHER" id="PTHR23081">
    <property type="entry name" value="RNA POLYMERASE II CTD PHOSPHATASE"/>
    <property type="match status" value="1"/>
</dbReference>
<feature type="region of interest" description="Disordered" evidence="7">
    <location>
        <begin position="1"/>
        <end position="74"/>
    </location>
</feature>
<comment type="catalytic activity">
    <reaction evidence="6">
        <text>O-phospho-L-threonyl-[protein] + H2O = L-threonyl-[protein] + phosphate</text>
        <dbReference type="Rhea" id="RHEA:47004"/>
        <dbReference type="Rhea" id="RHEA-COMP:11060"/>
        <dbReference type="Rhea" id="RHEA-COMP:11605"/>
        <dbReference type="ChEBI" id="CHEBI:15377"/>
        <dbReference type="ChEBI" id="CHEBI:30013"/>
        <dbReference type="ChEBI" id="CHEBI:43474"/>
        <dbReference type="ChEBI" id="CHEBI:61977"/>
        <dbReference type="EC" id="3.1.3.16"/>
    </reaction>
</comment>
<feature type="domain" description="BRCT" evidence="8">
    <location>
        <begin position="232"/>
        <end position="337"/>
    </location>
</feature>
<dbReference type="EMBL" id="JAGRRH010000003">
    <property type="protein sequence ID" value="KAG7372800.1"/>
    <property type="molecule type" value="Genomic_DNA"/>
</dbReference>
<feature type="region of interest" description="Disordered" evidence="7">
    <location>
        <begin position="149"/>
        <end position="176"/>
    </location>
</feature>
<keyword evidence="10" id="KW-1185">Reference proteome</keyword>
<comment type="subcellular location">
    <subcellularLocation>
        <location evidence="1">Nucleus</location>
    </subcellularLocation>
</comment>
<protein>
    <recommendedName>
        <fullName evidence="2">protein-serine/threonine phosphatase</fullName>
        <ecNumber evidence="2">3.1.3.16</ecNumber>
    </recommendedName>
</protein>
<dbReference type="Proteomes" id="UP000693970">
    <property type="component" value="Unassembled WGS sequence"/>
</dbReference>
<proteinExistence type="predicted"/>
<sequence length="349" mass="39413">MMNDDDNDDTEHQPVKKKRKKISFAVSTVEHTEHHPDGENDNPITDATTTTTTTTTSFHHTKSDHNNMMTKDDDEEELERLQQELVQANELEQAARRLRQKLFGSRVYSRTDIGDLGQHVKSLKRLFPCGGTMAAVVDDREDVWANADDYSDSTINGEPPFVGNNTSNNTNDKDPYHEQDQQLLWTRDILDRLHQQYYYHYNNQQCKTTTGGDGSRGNRNRRRTVPEILKQMRQSVLPYCTLVLNGLVPLHKQQSITAAAASPKPTVRPPIVRYAQSLGAKTQDKVDETVTHVVAAKDGSEKATIARTIPGCLVVRPGWLMESYWSIRKANVQPYLMAQGPAAILIHHG</sequence>
<comment type="catalytic activity">
    <reaction evidence="5">
        <text>O-phospho-L-seryl-[protein] + H2O = L-seryl-[protein] + phosphate</text>
        <dbReference type="Rhea" id="RHEA:20629"/>
        <dbReference type="Rhea" id="RHEA-COMP:9863"/>
        <dbReference type="Rhea" id="RHEA-COMP:11604"/>
        <dbReference type="ChEBI" id="CHEBI:15377"/>
        <dbReference type="ChEBI" id="CHEBI:29999"/>
        <dbReference type="ChEBI" id="CHEBI:43474"/>
        <dbReference type="ChEBI" id="CHEBI:83421"/>
        <dbReference type="EC" id="3.1.3.16"/>
    </reaction>
</comment>
<evidence type="ECO:0000313" key="9">
    <source>
        <dbReference type="EMBL" id="KAG7372800.1"/>
    </source>
</evidence>
<keyword evidence="4" id="KW-0539">Nucleus</keyword>
<organism evidence="9 10">
    <name type="scientific">Nitzschia inconspicua</name>
    <dbReference type="NCBI Taxonomy" id="303405"/>
    <lineage>
        <taxon>Eukaryota</taxon>
        <taxon>Sar</taxon>
        <taxon>Stramenopiles</taxon>
        <taxon>Ochrophyta</taxon>
        <taxon>Bacillariophyta</taxon>
        <taxon>Bacillariophyceae</taxon>
        <taxon>Bacillariophycidae</taxon>
        <taxon>Bacillariales</taxon>
        <taxon>Bacillariaceae</taxon>
        <taxon>Nitzschia</taxon>
    </lineage>
</organism>
<dbReference type="PROSITE" id="PS50172">
    <property type="entry name" value="BRCT"/>
    <property type="match status" value="1"/>
</dbReference>
<dbReference type="OrthoDB" id="45680at2759"/>
<dbReference type="Pfam" id="PF12738">
    <property type="entry name" value="PTCB-BRCT"/>
    <property type="match status" value="1"/>
</dbReference>
<evidence type="ECO:0000313" key="10">
    <source>
        <dbReference type="Proteomes" id="UP000693970"/>
    </source>
</evidence>
<accession>A0A9K3M2H6</accession>
<evidence type="ECO:0000256" key="2">
    <source>
        <dbReference type="ARBA" id="ARBA00013081"/>
    </source>
</evidence>
<dbReference type="GO" id="GO:0008420">
    <property type="term" value="F:RNA polymerase II CTD heptapeptide repeat phosphatase activity"/>
    <property type="evidence" value="ECO:0007669"/>
    <property type="project" value="InterPro"/>
</dbReference>
<keyword evidence="3" id="KW-0378">Hydrolase</keyword>
<dbReference type="InterPro" id="IPR001357">
    <property type="entry name" value="BRCT_dom"/>
</dbReference>
<dbReference type="PANTHER" id="PTHR23081:SF36">
    <property type="entry name" value="RNA POLYMERASE II SUBUNIT A C-TERMINAL DOMAIN PHOSPHATASE"/>
    <property type="match status" value="1"/>
</dbReference>
<evidence type="ECO:0000256" key="6">
    <source>
        <dbReference type="ARBA" id="ARBA00048336"/>
    </source>
</evidence>
<dbReference type="GO" id="GO:0005634">
    <property type="term" value="C:nucleus"/>
    <property type="evidence" value="ECO:0007669"/>
    <property type="project" value="UniProtKB-SubCell"/>
</dbReference>
<evidence type="ECO:0000259" key="8">
    <source>
        <dbReference type="PROSITE" id="PS50172"/>
    </source>
</evidence>
<evidence type="ECO:0000256" key="4">
    <source>
        <dbReference type="ARBA" id="ARBA00023242"/>
    </source>
</evidence>
<reference evidence="9" key="1">
    <citation type="journal article" date="2021" name="Sci. Rep.">
        <title>Diploid genomic architecture of Nitzschia inconspicua, an elite biomass production diatom.</title>
        <authorList>
            <person name="Oliver A."/>
            <person name="Podell S."/>
            <person name="Pinowska A."/>
            <person name="Traller J.C."/>
            <person name="Smith S.R."/>
            <person name="McClure R."/>
            <person name="Beliaev A."/>
            <person name="Bohutskyi P."/>
            <person name="Hill E.A."/>
            <person name="Rabines A."/>
            <person name="Zheng H."/>
            <person name="Allen L.Z."/>
            <person name="Kuo A."/>
            <person name="Grigoriev I.V."/>
            <person name="Allen A.E."/>
            <person name="Hazlebeck D."/>
            <person name="Allen E.E."/>
        </authorList>
    </citation>
    <scope>NUCLEOTIDE SEQUENCE</scope>
    <source>
        <strain evidence="9">Hildebrandi</strain>
    </source>
</reference>
<dbReference type="EC" id="3.1.3.16" evidence="2"/>